<evidence type="ECO:0000256" key="6">
    <source>
        <dbReference type="ARBA" id="ARBA00022989"/>
    </source>
</evidence>
<dbReference type="STRING" id="279824.SAMN03080617_03686"/>
<dbReference type="PANTHER" id="PTHR30003">
    <property type="entry name" value="L-LACTATE PERMEASE"/>
    <property type="match status" value="1"/>
</dbReference>
<dbReference type="Pfam" id="PF02652">
    <property type="entry name" value="Lactate_perm"/>
    <property type="match status" value="2"/>
</dbReference>
<comment type="similarity">
    <text evidence="2 8">Belongs to the lactate permease family.</text>
</comment>
<evidence type="ECO:0000256" key="2">
    <source>
        <dbReference type="ARBA" id="ARBA00010100"/>
    </source>
</evidence>
<keyword evidence="5 8" id="KW-0812">Transmembrane</keyword>
<comment type="subcellular location">
    <subcellularLocation>
        <location evidence="1 8">Cell membrane</location>
        <topology evidence="1 8">Multi-pass membrane protein</topology>
    </subcellularLocation>
</comment>
<dbReference type="AlphaFoldDB" id="A0A1G5ZFQ0"/>
<comment type="function">
    <text evidence="8">Uptake of L-lactate across the membrane. Can also transport D-lactate and glycolate.</text>
</comment>
<evidence type="ECO:0000313" key="9">
    <source>
        <dbReference type="EMBL" id="SDA93113.1"/>
    </source>
</evidence>
<feature type="transmembrane region" description="Helical" evidence="8">
    <location>
        <begin position="115"/>
        <end position="134"/>
    </location>
</feature>
<feature type="transmembrane region" description="Helical" evidence="8">
    <location>
        <begin position="455"/>
        <end position="474"/>
    </location>
</feature>
<keyword evidence="6 8" id="KW-1133">Transmembrane helix</keyword>
<name>A0A1G5ZFQ0_9BACT</name>
<sequence length="476" mass="52369">MLLENWTVLISFLILLLGVFALRKLWLGALLALLFVFVSKAIVLQELAFALLPFGSGFVISVELALLLFGAYFFYHTLYANGHFTKFIEVNASFSSKLFVILILCLFMGSFMEGIAGFGIPAMLIAPLLLSLGFKPLTSIVLPLAANTTAVTFGALGTPFKVGLGIYESDSTVLHTLILNSLPALVLPFLLAYIFSQTEQTETNWKKDWKMLTGAGFSFTLPYFLTGLVSVEYPAVLAGFVGLVLFVSLFVAKSERPSASFWLDTFYPYLILVLLLVLAKYFLSDYSWKFKDSIRPLSLYQPGLIFMLSSLVYLIPIQKNRLWVQLFSQGKDTLLKTGKSMATIFLLVCFAQLIQGDLLQLINTHYMGLRETTKLLLNPLIGVTGSFISGSATMSNLLLGNAIQADVTLGRNLPLLLALLHTGSAIGNAISLQNIIMVKSVVNQPLIGYAKLMKYNLLVVGFYVVLVIVLALLIRG</sequence>
<feature type="transmembrane region" description="Helical" evidence="8">
    <location>
        <begin position="415"/>
        <end position="435"/>
    </location>
</feature>
<feature type="transmembrane region" description="Helical" evidence="8">
    <location>
        <begin position="141"/>
        <end position="160"/>
    </location>
</feature>
<dbReference type="GO" id="GO:0015295">
    <property type="term" value="F:solute:proton symporter activity"/>
    <property type="evidence" value="ECO:0007669"/>
    <property type="project" value="TreeGrafter"/>
</dbReference>
<evidence type="ECO:0000256" key="3">
    <source>
        <dbReference type="ARBA" id="ARBA00022448"/>
    </source>
</evidence>
<feature type="transmembrane region" description="Helical" evidence="8">
    <location>
        <begin position="259"/>
        <end position="279"/>
    </location>
</feature>
<feature type="transmembrane region" description="Helical" evidence="8">
    <location>
        <begin position="338"/>
        <end position="355"/>
    </location>
</feature>
<evidence type="ECO:0000256" key="1">
    <source>
        <dbReference type="ARBA" id="ARBA00004651"/>
    </source>
</evidence>
<evidence type="ECO:0000256" key="5">
    <source>
        <dbReference type="ARBA" id="ARBA00022692"/>
    </source>
</evidence>
<dbReference type="Proteomes" id="UP000198756">
    <property type="component" value="Unassembled WGS sequence"/>
</dbReference>
<feature type="transmembrane region" description="Helical" evidence="8">
    <location>
        <begin position="299"/>
        <end position="317"/>
    </location>
</feature>
<feature type="transmembrane region" description="Helical" evidence="8">
    <location>
        <begin position="29"/>
        <end position="52"/>
    </location>
</feature>
<feature type="transmembrane region" description="Helical" evidence="8">
    <location>
        <begin position="375"/>
        <end position="403"/>
    </location>
</feature>
<keyword evidence="10" id="KW-1185">Reference proteome</keyword>
<feature type="transmembrane region" description="Helical" evidence="8">
    <location>
        <begin position="231"/>
        <end position="252"/>
    </location>
</feature>
<dbReference type="InterPro" id="IPR003804">
    <property type="entry name" value="Lactate_perm"/>
</dbReference>
<reference evidence="10" key="1">
    <citation type="submission" date="2016-10" db="EMBL/GenBank/DDBJ databases">
        <authorList>
            <person name="Varghese N."/>
            <person name="Submissions S."/>
        </authorList>
    </citation>
    <scope>NUCLEOTIDE SEQUENCE [LARGE SCALE GENOMIC DNA]</scope>
    <source>
        <strain evidence="10">DSM 22703</strain>
    </source>
</reference>
<feature type="transmembrane region" description="Helical" evidence="8">
    <location>
        <begin position="87"/>
        <end position="109"/>
    </location>
</feature>
<dbReference type="PANTHER" id="PTHR30003:SF0">
    <property type="entry name" value="GLYCOLATE PERMEASE GLCA-RELATED"/>
    <property type="match status" value="1"/>
</dbReference>
<feature type="transmembrane region" description="Helical" evidence="8">
    <location>
        <begin position="58"/>
        <end position="75"/>
    </location>
</feature>
<dbReference type="EMBL" id="FMXE01000034">
    <property type="protein sequence ID" value="SDA93113.1"/>
    <property type="molecule type" value="Genomic_DNA"/>
</dbReference>
<keyword evidence="4 8" id="KW-1003">Cell membrane</keyword>
<protein>
    <recommendedName>
        <fullName evidence="8">L-lactate permease</fullName>
    </recommendedName>
</protein>
<dbReference type="GO" id="GO:0005886">
    <property type="term" value="C:plasma membrane"/>
    <property type="evidence" value="ECO:0007669"/>
    <property type="project" value="UniProtKB-SubCell"/>
</dbReference>
<dbReference type="GO" id="GO:0015129">
    <property type="term" value="F:lactate transmembrane transporter activity"/>
    <property type="evidence" value="ECO:0007669"/>
    <property type="project" value="UniProtKB-UniRule"/>
</dbReference>
<feature type="transmembrane region" description="Helical" evidence="8">
    <location>
        <begin position="172"/>
        <end position="196"/>
    </location>
</feature>
<organism evidence="9 10">
    <name type="scientific">Algoriphagus alkaliphilus</name>
    <dbReference type="NCBI Taxonomy" id="279824"/>
    <lineage>
        <taxon>Bacteria</taxon>
        <taxon>Pseudomonadati</taxon>
        <taxon>Bacteroidota</taxon>
        <taxon>Cytophagia</taxon>
        <taxon>Cytophagales</taxon>
        <taxon>Cyclobacteriaceae</taxon>
        <taxon>Algoriphagus</taxon>
    </lineage>
</organism>
<proteinExistence type="inferred from homology"/>
<evidence type="ECO:0000256" key="7">
    <source>
        <dbReference type="ARBA" id="ARBA00023136"/>
    </source>
</evidence>
<keyword evidence="7 8" id="KW-0472">Membrane</keyword>
<keyword evidence="3 8" id="KW-0813">Transport</keyword>
<evidence type="ECO:0000256" key="4">
    <source>
        <dbReference type="ARBA" id="ARBA00022475"/>
    </source>
</evidence>
<accession>A0A1G5ZFQ0</accession>
<feature type="transmembrane region" description="Helical" evidence="8">
    <location>
        <begin position="6"/>
        <end position="22"/>
    </location>
</feature>
<evidence type="ECO:0000256" key="8">
    <source>
        <dbReference type="RuleBase" id="RU365092"/>
    </source>
</evidence>
<evidence type="ECO:0000313" key="10">
    <source>
        <dbReference type="Proteomes" id="UP000198756"/>
    </source>
</evidence>
<gene>
    <name evidence="9" type="ORF">SAMN03080617_03686</name>
</gene>